<protein>
    <submittedName>
        <fullName evidence="15">Type II secretion system secretin GspD</fullName>
    </submittedName>
</protein>
<feature type="region of interest" description="Disordered" evidence="11">
    <location>
        <begin position="357"/>
        <end position="400"/>
    </location>
</feature>
<evidence type="ECO:0000256" key="8">
    <source>
        <dbReference type="ARBA" id="ARBA00023136"/>
    </source>
</evidence>
<keyword evidence="5" id="KW-0812">Transmembrane</keyword>
<accession>A0ABV7HSN1</accession>
<dbReference type="InterPro" id="IPR049371">
    <property type="entry name" value="GspD-like_N0"/>
</dbReference>
<evidence type="ECO:0000256" key="9">
    <source>
        <dbReference type="ARBA" id="ARBA00023237"/>
    </source>
</evidence>
<dbReference type="PANTHER" id="PTHR30332:SF25">
    <property type="entry name" value="SECRETIN XPSD"/>
    <property type="match status" value="1"/>
</dbReference>
<sequence>MRISLFSIIFLLSGCSYLDGGNVTTAPAPEVADVASESESSERWNTVDSTADAPLIGVKKEPEVYLGTDRMVDMPEARKAISLNGEAVTLNFQAAPLVDVVNGVLGDILSLDYVVEGEIKGVVSLRTHSAIPRSELLIILESMLQANGYRLIRTNDDRYLVTGDKTVSSRWPRYDSPNSAGAGYTNVIVPLDYISAAQMVEILKPVASDAAFLRVDTLRNLIIIAGTRTQLTGWLEIIDTFDVDVLQGMSVAIMPIEHTTVEEVDAALGTLLASAPNGDGDVLKGLVRVVPLESLGSILIVTSKASYLERVKHWIQRLDRTPEAGAEPQLFVYPVQNGTAEHLADLLGNIFGSSGGSSSDRKGNNVAPGLTPTSFGSGSGGASTGSGMSRAGGNSTRSAANGSSSFAIGDSIRIVSDDVNNALLVYATSADYKKIRLALDQLDVVPSQVLIEASILEVTLNDDLRYGLEWYLDNSLGGGWNGSGQLDVGDAGIELTAPGFGYAFSNPLGDLRVVLNTLASKELVKVISTPSIMVLDNHSAAIHVGDQTPIQSSTTVSDGGNITSSITYRDTGVKLDVTPSVNAGGLVTMDLLQSVTDVGSDTNATGQVAFFERNINSRVAVRSGESVVLGGLIRDNKTKGESGLPFFKDLPVIGHLFGSTTVSDRRTELLVIITPHVITSDQDLRDVTLEMRKRMSGLKMLSAEDVAGSEAKN</sequence>
<evidence type="ECO:0000256" key="3">
    <source>
        <dbReference type="ARBA" id="ARBA00022448"/>
    </source>
</evidence>
<evidence type="ECO:0000256" key="5">
    <source>
        <dbReference type="ARBA" id="ARBA00022692"/>
    </source>
</evidence>
<dbReference type="InterPro" id="IPR001775">
    <property type="entry name" value="GspD/PilQ"/>
</dbReference>
<keyword evidence="16" id="KW-1185">Reference proteome</keyword>
<name>A0ABV7HSN1_9GAMM</name>
<gene>
    <name evidence="15" type="primary">gspD</name>
    <name evidence="15" type="ORF">ACFOEB_16510</name>
</gene>
<comment type="subcellular location">
    <subcellularLocation>
        <location evidence="1 10">Cell outer membrane</location>
    </subcellularLocation>
</comment>
<dbReference type="InterPro" id="IPR050810">
    <property type="entry name" value="Bact_Secretion_Sys_Channel"/>
</dbReference>
<evidence type="ECO:0000259" key="13">
    <source>
        <dbReference type="Pfam" id="PF03958"/>
    </source>
</evidence>
<keyword evidence="4" id="KW-1134">Transmembrane beta strand</keyword>
<evidence type="ECO:0000256" key="6">
    <source>
        <dbReference type="ARBA" id="ARBA00022729"/>
    </source>
</evidence>
<keyword evidence="7" id="KW-0653">Protein transport</keyword>
<evidence type="ECO:0000256" key="4">
    <source>
        <dbReference type="ARBA" id="ARBA00022452"/>
    </source>
</evidence>
<dbReference type="PRINTS" id="PR00811">
    <property type="entry name" value="BCTERIALGSPD"/>
</dbReference>
<proteinExistence type="inferred from homology"/>
<dbReference type="Pfam" id="PF00263">
    <property type="entry name" value="Secretin"/>
    <property type="match status" value="1"/>
</dbReference>
<evidence type="ECO:0000313" key="16">
    <source>
        <dbReference type="Proteomes" id="UP001595548"/>
    </source>
</evidence>
<keyword evidence="3 10" id="KW-0813">Transport</keyword>
<feature type="domain" description="GspD-like N0" evidence="14">
    <location>
        <begin position="90"/>
        <end position="157"/>
    </location>
</feature>
<reference evidence="16" key="1">
    <citation type="journal article" date="2019" name="Int. J. Syst. Evol. Microbiol.">
        <title>The Global Catalogue of Microorganisms (GCM) 10K type strain sequencing project: providing services to taxonomists for standard genome sequencing and annotation.</title>
        <authorList>
            <consortium name="The Broad Institute Genomics Platform"/>
            <consortium name="The Broad Institute Genome Sequencing Center for Infectious Disease"/>
            <person name="Wu L."/>
            <person name="Ma J."/>
        </authorList>
    </citation>
    <scope>NUCLEOTIDE SEQUENCE [LARGE SCALE GENOMIC DNA]</scope>
    <source>
        <strain evidence="16">KCTC 52141</strain>
    </source>
</reference>
<dbReference type="Gene3D" id="3.30.1370.120">
    <property type="match status" value="2"/>
</dbReference>
<dbReference type="Proteomes" id="UP001595548">
    <property type="component" value="Unassembled WGS sequence"/>
</dbReference>
<evidence type="ECO:0000256" key="7">
    <source>
        <dbReference type="ARBA" id="ARBA00022927"/>
    </source>
</evidence>
<dbReference type="InterPro" id="IPR013356">
    <property type="entry name" value="T2SS_GspD"/>
</dbReference>
<comment type="caution">
    <text evidence="15">The sequence shown here is derived from an EMBL/GenBank/DDBJ whole genome shotgun (WGS) entry which is preliminary data.</text>
</comment>
<feature type="domain" description="NolW-like" evidence="13">
    <location>
        <begin position="331"/>
        <end position="448"/>
    </location>
</feature>
<dbReference type="InterPro" id="IPR005644">
    <property type="entry name" value="NolW-like"/>
</dbReference>
<dbReference type="Pfam" id="PF21305">
    <property type="entry name" value="type_II_gspD_N0"/>
    <property type="match status" value="1"/>
</dbReference>
<organism evidence="15 16">
    <name type="scientific">Gilvimarinus japonicus</name>
    <dbReference type="NCBI Taxonomy" id="1796469"/>
    <lineage>
        <taxon>Bacteria</taxon>
        <taxon>Pseudomonadati</taxon>
        <taxon>Pseudomonadota</taxon>
        <taxon>Gammaproteobacteria</taxon>
        <taxon>Cellvibrionales</taxon>
        <taxon>Cellvibrionaceae</taxon>
        <taxon>Gilvimarinus</taxon>
    </lineage>
</organism>
<evidence type="ECO:0000259" key="14">
    <source>
        <dbReference type="Pfam" id="PF21305"/>
    </source>
</evidence>
<dbReference type="RefSeq" id="WP_382418227.1">
    <property type="nucleotide sequence ID" value="NZ_AP031500.1"/>
</dbReference>
<dbReference type="Pfam" id="PF03958">
    <property type="entry name" value="Secretin_N"/>
    <property type="match status" value="1"/>
</dbReference>
<evidence type="ECO:0000256" key="10">
    <source>
        <dbReference type="RuleBase" id="RU004004"/>
    </source>
</evidence>
<dbReference type="Gene3D" id="3.55.50.30">
    <property type="match status" value="1"/>
</dbReference>
<keyword evidence="6" id="KW-0732">Signal</keyword>
<evidence type="ECO:0000256" key="1">
    <source>
        <dbReference type="ARBA" id="ARBA00004442"/>
    </source>
</evidence>
<feature type="domain" description="Type II/III secretion system secretin-like" evidence="12">
    <location>
        <begin position="518"/>
        <end position="678"/>
    </location>
</feature>
<evidence type="ECO:0000259" key="12">
    <source>
        <dbReference type="Pfam" id="PF00263"/>
    </source>
</evidence>
<evidence type="ECO:0000313" key="15">
    <source>
        <dbReference type="EMBL" id="MFC3156814.1"/>
    </source>
</evidence>
<dbReference type="NCBIfam" id="TIGR02517">
    <property type="entry name" value="type_II_gspD"/>
    <property type="match status" value="1"/>
</dbReference>
<dbReference type="InterPro" id="IPR004846">
    <property type="entry name" value="T2SS/T3SS_dom"/>
</dbReference>
<keyword evidence="9" id="KW-0998">Cell outer membrane</keyword>
<evidence type="ECO:0000256" key="2">
    <source>
        <dbReference type="ARBA" id="ARBA00006980"/>
    </source>
</evidence>
<comment type="similarity">
    <text evidence="2">Belongs to the bacterial secretin family. GSP D subfamily.</text>
</comment>
<dbReference type="PANTHER" id="PTHR30332">
    <property type="entry name" value="PROBABLE GENERAL SECRETION PATHWAY PROTEIN D"/>
    <property type="match status" value="1"/>
</dbReference>
<dbReference type="PROSITE" id="PS51257">
    <property type="entry name" value="PROKAR_LIPOPROTEIN"/>
    <property type="match status" value="1"/>
</dbReference>
<keyword evidence="8" id="KW-0472">Membrane</keyword>
<evidence type="ECO:0000256" key="11">
    <source>
        <dbReference type="SAM" id="MobiDB-lite"/>
    </source>
</evidence>
<dbReference type="InterPro" id="IPR038591">
    <property type="entry name" value="NolW-like_sf"/>
</dbReference>
<dbReference type="EMBL" id="JBHRTL010000031">
    <property type="protein sequence ID" value="MFC3156814.1"/>
    <property type="molecule type" value="Genomic_DNA"/>
</dbReference>